<sequence length="72" mass="8495">FRTEITFLLNHQGYGEDLNGRVGGLCFYPHFHVFSQLYFVFVFDPRLDPWDCEQCIRYTLKPIAFTQLQSSA</sequence>
<proteinExistence type="predicted"/>
<keyword evidence="2" id="KW-1185">Reference proteome</keyword>
<evidence type="ECO:0000313" key="1">
    <source>
        <dbReference type="EMBL" id="KAJ9596558.1"/>
    </source>
</evidence>
<dbReference type="Proteomes" id="UP001233999">
    <property type="component" value="Unassembled WGS sequence"/>
</dbReference>
<feature type="non-terminal residue" evidence="1">
    <location>
        <position position="1"/>
    </location>
</feature>
<reference evidence="1" key="2">
    <citation type="submission" date="2023-05" db="EMBL/GenBank/DDBJ databases">
        <authorList>
            <person name="Fouks B."/>
        </authorList>
    </citation>
    <scope>NUCLEOTIDE SEQUENCE</scope>
    <source>
        <strain evidence="1">Stay&amp;Tobe</strain>
        <tissue evidence="1">Testes</tissue>
    </source>
</reference>
<organism evidence="1 2">
    <name type="scientific">Diploptera punctata</name>
    <name type="common">Pacific beetle cockroach</name>
    <dbReference type="NCBI Taxonomy" id="6984"/>
    <lineage>
        <taxon>Eukaryota</taxon>
        <taxon>Metazoa</taxon>
        <taxon>Ecdysozoa</taxon>
        <taxon>Arthropoda</taxon>
        <taxon>Hexapoda</taxon>
        <taxon>Insecta</taxon>
        <taxon>Pterygota</taxon>
        <taxon>Neoptera</taxon>
        <taxon>Polyneoptera</taxon>
        <taxon>Dictyoptera</taxon>
        <taxon>Blattodea</taxon>
        <taxon>Blaberoidea</taxon>
        <taxon>Blaberidae</taxon>
        <taxon>Diplopterinae</taxon>
        <taxon>Diploptera</taxon>
    </lineage>
</organism>
<gene>
    <name evidence="1" type="ORF">L9F63_012391</name>
</gene>
<dbReference type="AlphaFoldDB" id="A0AAD8AES7"/>
<reference evidence="1" key="1">
    <citation type="journal article" date="2023" name="IScience">
        <title>Live-bearing cockroach genome reveals convergent evolutionary mechanisms linked to viviparity in insects and beyond.</title>
        <authorList>
            <person name="Fouks B."/>
            <person name="Harrison M.C."/>
            <person name="Mikhailova A.A."/>
            <person name="Marchal E."/>
            <person name="English S."/>
            <person name="Carruthers M."/>
            <person name="Jennings E.C."/>
            <person name="Chiamaka E.L."/>
            <person name="Frigard R.A."/>
            <person name="Pippel M."/>
            <person name="Attardo G.M."/>
            <person name="Benoit J.B."/>
            <person name="Bornberg-Bauer E."/>
            <person name="Tobe S.S."/>
        </authorList>
    </citation>
    <scope>NUCLEOTIDE SEQUENCE</scope>
    <source>
        <strain evidence="1">Stay&amp;Tobe</strain>
    </source>
</reference>
<name>A0AAD8AES7_DIPPU</name>
<comment type="caution">
    <text evidence="1">The sequence shown here is derived from an EMBL/GenBank/DDBJ whole genome shotgun (WGS) entry which is preliminary data.</text>
</comment>
<protein>
    <submittedName>
        <fullName evidence="1">Uncharacterized protein</fullName>
    </submittedName>
</protein>
<evidence type="ECO:0000313" key="2">
    <source>
        <dbReference type="Proteomes" id="UP001233999"/>
    </source>
</evidence>
<accession>A0AAD8AES7</accession>
<feature type="non-terminal residue" evidence="1">
    <location>
        <position position="72"/>
    </location>
</feature>
<dbReference type="EMBL" id="JASPKZ010001980">
    <property type="protein sequence ID" value="KAJ9596558.1"/>
    <property type="molecule type" value="Genomic_DNA"/>
</dbReference>